<accession>A0A172YEZ0</accession>
<evidence type="ECO:0000256" key="3">
    <source>
        <dbReference type="ARBA" id="ARBA00023125"/>
    </source>
</evidence>
<dbReference type="EMBL" id="CP015243">
    <property type="protein sequence ID" value="ANF57841.1"/>
    <property type="molecule type" value="Genomic_DNA"/>
</dbReference>
<dbReference type="PANTHER" id="PTHR30427:SF1">
    <property type="entry name" value="TRANSCRIPTIONAL ACTIVATOR PROTEIN LYSR"/>
    <property type="match status" value="1"/>
</dbReference>
<dbReference type="Pfam" id="PF03466">
    <property type="entry name" value="LysR_substrate"/>
    <property type="match status" value="1"/>
</dbReference>
<dbReference type="AlphaFoldDB" id="A0A172YEZ0"/>
<dbReference type="GO" id="GO:0003700">
    <property type="term" value="F:DNA-binding transcription factor activity"/>
    <property type="evidence" value="ECO:0007669"/>
    <property type="project" value="InterPro"/>
</dbReference>
<dbReference type="PROSITE" id="PS50931">
    <property type="entry name" value="HTH_LYSR"/>
    <property type="match status" value="1"/>
</dbReference>
<comment type="similarity">
    <text evidence="1">Belongs to the LysR transcriptional regulatory family.</text>
</comment>
<dbReference type="PRINTS" id="PR00039">
    <property type="entry name" value="HTHLYSR"/>
</dbReference>
<dbReference type="InterPro" id="IPR036388">
    <property type="entry name" value="WH-like_DNA-bd_sf"/>
</dbReference>
<protein>
    <recommendedName>
        <fullName evidence="5">HTH lysR-type domain-containing protein</fullName>
    </recommendedName>
</protein>
<keyword evidence="2" id="KW-0805">Transcription regulation</keyword>
<keyword evidence="4" id="KW-0804">Transcription</keyword>
<evidence type="ECO:0000256" key="2">
    <source>
        <dbReference type="ARBA" id="ARBA00023015"/>
    </source>
</evidence>
<dbReference type="GO" id="GO:0010628">
    <property type="term" value="P:positive regulation of gene expression"/>
    <property type="evidence" value="ECO:0007669"/>
    <property type="project" value="TreeGrafter"/>
</dbReference>
<dbReference type="Proteomes" id="UP000077875">
    <property type="component" value="Chromosome"/>
</dbReference>
<gene>
    <name evidence="6" type="ORF">A5892_10515</name>
</gene>
<dbReference type="Gene3D" id="3.40.190.290">
    <property type="match status" value="1"/>
</dbReference>
<dbReference type="InterPro" id="IPR000847">
    <property type="entry name" value="LysR_HTH_N"/>
</dbReference>
<dbReference type="InterPro" id="IPR005119">
    <property type="entry name" value="LysR_subst-bd"/>
</dbReference>
<dbReference type="PANTHER" id="PTHR30427">
    <property type="entry name" value="TRANSCRIPTIONAL ACTIVATOR PROTEIN LYSR"/>
    <property type="match status" value="1"/>
</dbReference>
<feature type="domain" description="HTH lysR-type" evidence="5">
    <location>
        <begin position="1"/>
        <end position="58"/>
    </location>
</feature>
<reference evidence="6 7" key="1">
    <citation type="submission" date="2016-04" db="EMBL/GenBank/DDBJ databases">
        <title>Complete Genome Sequence of Halotalea alkalilenta IHB B 13600.</title>
        <authorList>
            <person name="Swarnkar M.K."/>
            <person name="Sharma A."/>
            <person name="Kaushal K."/>
            <person name="Soni R."/>
            <person name="Rana S."/>
            <person name="Singh A.K."/>
            <person name="Gulati A."/>
        </authorList>
    </citation>
    <scope>NUCLEOTIDE SEQUENCE [LARGE SCALE GENOMIC DNA]</scope>
    <source>
        <strain evidence="6 7">IHB B 13600</strain>
    </source>
</reference>
<dbReference type="GO" id="GO:0043565">
    <property type="term" value="F:sequence-specific DNA binding"/>
    <property type="evidence" value="ECO:0007669"/>
    <property type="project" value="TreeGrafter"/>
</dbReference>
<evidence type="ECO:0000313" key="6">
    <source>
        <dbReference type="EMBL" id="ANF57841.1"/>
    </source>
</evidence>
<name>A0A172YEZ0_9GAMM</name>
<evidence type="ECO:0000259" key="5">
    <source>
        <dbReference type="PROSITE" id="PS50931"/>
    </source>
</evidence>
<keyword evidence="3" id="KW-0238">DNA-binding</keyword>
<dbReference type="KEGG" id="haa:A5892_10515"/>
<dbReference type="RefSeq" id="WP_064122764.1">
    <property type="nucleotide sequence ID" value="NZ_CP015243.1"/>
</dbReference>
<dbReference type="SUPFAM" id="SSF46785">
    <property type="entry name" value="Winged helix' DNA-binding domain"/>
    <property type="match status" value="1"/>
</dbReference>
<dbReference type="FunFam" id="1.10.10.10:FF:000001">
    <property type="entry name" value="LysR family transcriptional regulator"/>
    <property type="match status" value="1"/>
</dbReference>
<dbReference type="SUPFAM" id="SSF53850">
    <property type="entry name" value="Periplasmic binding protein-like II"/>
    <property type="match status" value="1"/>
</dbReference>
<dbReference type="STRING" id="376489.A5892_10515"/>
<evidence type="ECO:0000313" key="7">
    <source>
        <dbReference type="Proteomes" id="UP000077875"/>
    </source>
</evidence>
<dbReference type="Gene3D" id="1.10.10.10">
    <property type="entry name" value="Winged helix-like DNA-binding domain superfamily/Winged helix DNA-binding domain"/>
    <property type="match status" value="1"/>
</dbReference>
<proteinExistence type="inferred from homology"/>
<sequence length="297" mass="32904">MNYRQFEVFVAVIECGSVTAAAEKLDLSQPAVSKSLKILENELGVQLFLRGIKGLQATDEGRALYLEASRMTDGYAHLEAFARNLQQMEHARLEISCIPALSISWLPQATAKFMRNYPDATLAFRSRSSPETVQLVARGELDLGISQARSEDANLEKTKLFDLNAVCILPKGHPLAAKREIDFSDLDECRIITLSAPDELQRNFEAMMLMRGYGFSSKIEISLGAMMCKVVEAGAGIGLLDEESARLHDPRKSRVLRFSTPISTPVYLLRNVHKPKTLMANLLSEHIISMANSYPAG</sequence>
<organism evidence="6 7">
    <name type="scientific">Halotalea alkalilenta</name>
    <dbReference type="NCBI Taxonomy" id="376489"/>
    <lineage>
        <taxon>Bacteria</taxon>
        <taxon>Pseudomonadati</taxon>
        <taxon>Pseudomonadota</taxon>
        <taxon>Gammaproteobacteria</taxon>
        <taxon>Oceanospirillales</taxon>
        <taxon>Halomonadaceae</taxon>
        <taxon>Halotalea</taxon>
    </lineage>
</organism>
<dbReference type="InterPro" id="IPR036390">
    <property type="entry name" value="WH_DNA-bd_sf"/>
</dbReference>
<evidence type="ECO:0000256" key="4">
    <source>
        <dbReference type="ARBA" id="ARBA00023163"/>
    </source>
</evidence>
<evidence type="ECO:0000256" key="1">
    <source>
        <dbReference type="ARBA" id="ARBA00009437"/>
    </source>
</evidence>
<keyword evidence="7" id="KW-1185">Reference proteome</keyword>
<dbReference type="Pfam" id="PF00126">
    <property type="entry name" value="HTH_1"/>
    <property type="match status" value="1"/>
</dbReference>